<organism evidence="1 2">
    <name type="scientific">Pontiella sulfatireligans</name>
    <dbReference type="NCBI Taxonomy" id="2750658"/>
    <lineage>
        <taxon>Bacteria</taxon>
        <taxon>Pseudomonadati</taxon>
        <taxon>Kiritimatiellota</taxon>
        <taxon>Kiritimatiellia</taxon>
        <taxon>Kiritimatiellales</taxon>
        <taxon>Pontiellaceae</taxon>
        <taxon>Pontiella</taxon>
    </lineage>
</organism>
<name>A0A6C2UPQ8_9BACT</name>
<gene>
    <name evidence="1" type="ORF">SCARR_04270</name>
</gene>
<sequence>MVEYVEEAGGFVKGGSLPVQGVPRTGRHDGPMDKNDLFRTNLPCHEHSAIRANIVFHHRIPAVVGKGIAGEQLHRTLAFRWRTGRF</sequence>
<accession>A0A6C2UPQ8</accession>
<dbReference type="Proteomes" id="UP000346198">
    <property type="component" value="Unassembled WGS sequence"/>
</dbReference>
<protein>
    <submittedName>
        <fullName evidence="1">Uncharacterized protein</fullName>
    </submittedName>
</protein>
<reference evidence="1 2" key="1">
    <citation type="submission" date="2019-04" db="EMBL/GenBank/DDBJ databases">
        <authorList>
            <person name="Van Vliet M D."/>
        </authorList>
    </citation>
    <scope>NUCLEOTIDE SEQUENCE [LARGE SCALE GENOMIC DNA]</scope>
    <source>
        <strain evidence="1 2">F21</strain>
    </source>
</reference>
<evidence type="ECO:0000313" key="2">
    <source>
        <dbReference type="Proteomes" id="UP000346198"/>
    </source>
</evidence>
<dbReference type="AlphaFoldDB" id="A0A6C2UPQ8"/>
<keyword evidence="2" id="KW-1185">Reference proteome</keyword>
<proteinExistence type="predicted"/>
<dbReference type="EMBL" id="CAAHFH010000002">
    <property type="protein sequence ID" value="VGO22188.1"/>
    <property type="molecule type" value="Genomic_DNA"/>
</dbReference>
<evidence type="ECO:0000313" key="1">
    <source>
        <dbReference type="EMBL" id="VGO22188.1"/>
    </source>
</evidence>